<accession>A0A383CX32</accession>
<dbReference type="InterPro" id="IPR013785">
    <property type="entry name" value="Aldolase_TIM"/>
</dbReference>
<dbReference type="EMBL" id="UINC01212052">
    <property type="protein sequence ID" value="SVE36208.1"/>
    <property type="molecule type" value="Genomic_DNA"/>
</dbReference>
<evidence type="ECO:0000313" key="1">
    <source>
        <dbReference type="EMBL" id="SVE36208.1"/>
    </source>
</evidence>
<sequence>MNNSSKNMSGVYNIMPTPFNEDETIDLESLRSVTEF</sequence>
<reference evidence="1" key="1">
    <citation type="submission" date="2018-05" db="EMBL/GenBank/DDBJ databases">
        <authorList>
            <person name="Lanie J.A."/>
            <person name="Ng W.-L."/>
            <person name="Kazmierczak K.M."/>
            <person name="Andrzejewski T.M."/>
            <person name="Davidsen T.M."/>
            <person name="Wayne K.J."/>
            <person name="Tettelin H."/>
            <person name="Glass J.I."/>
            <person name="Rusch D."/>
            <person name="Podicherti R."/>
            <person name="Tsui H.-C.T."/>
            <person name="Winkler M.E."/>
        </authorList>
    </citation>
    <scope>NUCLEOTIDE SEQUENCE</scope>
</reference>
<gene>
    <name evidence="1" type="ORF">METZ01_LOCUS489062</name>
</gene>
<name>A0A383CX32_9ZZZZ</name>
<protein>
    <recommendedName>
        <fullName evidence="2">Dihydrodipicolinate synthase family protein</fullName>
    </recommendedName>
</protein>
<organism evidence="1">
    <name type="scientific">marine metagenome</name>
    <dbReference type="NCBI Taxonomy" id="408172"/>
    <lineage>
        <taxon>unclassified sequences</taxon>
        <taxon>metagenomes</taxon>
        <taxon>ecological metagenomes</taxon>
    </lineage>
</organism>
<dbReference type="AlphaFoldDB" id="A0A383CX32"/>
<feature type="non-terminal residue" evidence="1">
    <location>
        <position position="36"/>
    </location>
</feature>
<evidence type="ECO:0008006" key="2">
    <source>
        <dbReference type="Google" id="ProtNLM"/>
    </source>
</evidence>
<proteinExistence type="predicted"/>
<dbReference type="Gene3D" id="3.20.20.70">
    <property type="entry name" value="Aldolase class I"/>
    <property type="match status" value="1"/>
</dbReference>
<dbReference type="SUPFAM" id="SSF51569">
    <property type="entry name" value="Aldolase"/>
    <property type="match status" value="1"/>
</dbReference>